<dbReference type="InterPro" id="IPR016066">
    <property type="entry name" value="A-D-PHexomutase_CS"/>
</dbReference>
<feature type="domain" description="Alpha-D-phosphohexomutase alpha/beta/alpha" evidence="14">
    <location>
        <begin position="209"/>
        <end position="315"/>
    </location>
</feature>
<organism evidence="16 17">
    <name type="scientific">Desulfitobacterium metallireducens DSM 15288</name>
    <dbReference type="NCBI Taxonomy" id="871968"/>
    <lineage>
        <taxon>Bacteria</taxon>
        <taxon>Bacillati</taxon>
        <taxon>Bacillota</taxon>
        <taxon>Clostridia</taxon>
        <taxon>Eubacteriales</taxon>
        <taxon>Desulfitobacteriaceae</taxon>
        <taxon>Desulfitobacterium</taxon>
    </lineage>
</organism>
<comment type="similarity">
    <text evidence="4 12">Belongs to the phosphohexose mutase family.</text>
</comment>
<dbReference type="InterPro" id="IPR005844">
    <property type="entry name" value="A-D-PHexomutase_a/b/a-I"/>
</dbReference>
<dbReference type="SUPFAM" id="SSF53738">
    <property type="entry name" value="Phosphoglucomutase, first 3 domains"/>
    <property type="match status" value="3"/>
</dbReference>
<name>W0E7Y4_9FIRM</name>
<dbReference type="SUPFAM" id="SSF55957">
    <property type="entry name" value="Phosphoglucomutase, C-terminal domain"/>
    <property type="match status" value="1"/>
</dbReference>
<dbReference type="Proteomes" id="UP000010847">
    <property type="component" value="Chromosome"/>
</dbReference>
<evidence type="ECO:0000256" key="2">
    <source>
        <dbReference type="ARBA" id="ARBA00005164"/>
    </source>
</evidence>
<dbReference type="OrthoDB" id="9806956at2"/>
<dbReference type="EMBL" id="CP007032">
    <property type="protein sequence ID" value="AHF06882.1"/>
    <property type="molecule type" value="Genomic_DNA"/>
</dbReference>
<evidence type="ECO:0000256" key="9">
    <source>
        <dbReference type="ARBA" id="ARBA00039995"/>
    </source>
</evidence>
<dbReference type="InterPro" id="IPR005845">
    <property type="entry name" value="A-D-PHexomutase_a/b/a-II"/>
</dbReference>
<dbReference type="InterPro" id="IPR005841">
    <property type="entry name" value="Alpha-D-phosphohexomutase_SF"/>
</dbReference>
<dbReference type="GO" id="GO:0000287">
    <property type="term" value="F:magnesium ion binding"/>
    <property type="evidence" value="ECO:0007669"/>
    <property type="project" value="InterPro"/>
</dbReference>
<dbReference type="eggNOG" id="COG1109">
    <property type="taxonomic scope" value="Bacteria"/>
</dbReference>
<sequence length="586" mass="65853">MIQERYKLWSEHSYFDLETREELRALTDLLEIEDRFYMDLEFGTGGLRGILAAGTNRMNIYVIRKATQGLADTIREYGKVGMAKGVVIAYDSRRFSFRFAQEAALILAKNGIKVYLFDALRPTPELSFAVRYLQAQAGIVITASHNPKEYNGYKVYWEDGGQVPPAQADRISEHISARESWVDLEPLLEEDARAQGLLITVGEEIDQAYLSQVKDLSLYPELAQEEGSTLKIVYSPLHGAGNVLVRRVLNELGYTSVFVVPEQEKPDQNFSTVPYPNPEIPSTFDLARHYGEQQQADLLLATDPDSDRLGVVIRNQKGKYEQLTGNQIGVLLAYYLISQKKALGILSPKATLIKTIASTDLADALALDLGVQVENVLTGFKFIAEKEKELEEKGQGDFQFGFEESYGFLAGHFVRDKDGVIAAMLVAEAALYYKQKEQFTLLQVLDKIYQKYGYYHEAQTSITLKGKEGKAEMEQIMAGLRQSEIHSFAGIPLERIDDYELRIGKRLSGDVPDKTYVLTLPQSKVLRYAFTGGGFVMVRPSGTEPKIKFYFSIRGTQPKTVEKTLVQVREDLLAKVSQILGKSLNH</sequence>
<dbReference type="PANTHER" id="PTHR45745:SF1">
    <property type="entry name" value="PHOSPHOGLUCOMUTASE 2B-RELATED"/>
    <property type="match status" value="1"/>
</dbReference>
<evidence type="ECO:0000256" key="10">
    <source>
        <dbReference type="ARBA" id="ARBA00041398"/>
    </source>
</evidence>
<evidence type="ECO:0000256" key="12">
    <source>
        <dbReference type="RuleBase" id="RU004326"/>
    </source>
</evidence>
<evidence type="ECO:0000256" key="7">
    <source>
        <dbReference type="ARBA" id="ARBA00022842"/>
    </source>
</evidence>
<dbReference type="Pfam" id="PF02880">
    <property type="entry name" value="PGM_PMM_III"/>
    <property type="match status" value="1"/>
</dbReference>
<keyword evidence="6 12" id="KW-0479">Metal-binding</keyword>
<protein>
    <recommendedName>
        <fullName evidence="9">Phosphoglucomutase</fullName>
    </recommendedName>
    <alternativeName>
        <fullName evidence="11">Alpha-phosphoglucomutase</fullName>
    </alternativeName>
    <alternativeName>
        <fullName evidence="10">Glucose phosphomutase</fullName>
    </alternativeName>
</protein>
<evidence type="ECO:0000259" key="13">
    <source>
        <dbReference type="Pfam" id="PF02878"/>
    </source>
</evidence>
<dbReference type="InterPro" id="IPR016055">
    <property type="entry name" value="A-D-PHexomutase_a/b/a-I/II/III"/>
</dbReference>
<dbReference type="GO" id="GO:0006166">
    <property type="term" value="P:purine ribonucleoside salvage"/>
    <property type="evidence" value="ECO:0007669"/>
    <property type="project" value="TreeGrafter"/>
</dbReference>
<evidence type="ECO:0000313" key="17">
    <source>
        <dbReference type="Proteomes" id="UP000010847"/>
    </source>
</evidence>
<dbReference type="GO" id="GO:0008973">
    <property type="term" value="F:phosphopentomutase activity"/>
    <property type="evidence" value="ECO:0007669"/>
    <property type="project" value="TreeGrafter"/>
</dbReference>
<dbReference type="Gene3D" id="3.40.120.10">
    <property type="entry name" value="Alpha-D-Glucose-1,6-Bisphosphate, subunit A, domain 3"/>
    <property type="match status" value="3"/>
</dbReference>
<dbReference type="RefSeq" id="WP_006715434.1">
    <property type="nucleotide sequence ID" value="NZ_CP007032.1"/>
</dbReference>
<reference evidence="16 17" key="1">
    <citation type="submission" date="2013-12" db="EMBL/GenBank/DDBJ databases">
        <authorList>
            <consortium name="DOE Joint Genome Institute"/>
            <person name="Smidt H."/>
            <person name="Huntemann M."/>
            <person name="Han J."/>
            <person name="Chen A."/>
            <person name="Kyrpides N."/>
            <person name="Mavromatis K."/>
            <person name="Markowitz V."/>
            <person name="Palaniappan K."/>
            <person name="Ivanova N."/>
            <person name="Schaumberg A."/>
            <person name="Pati A."/>
            <person name="Liolios K."/>
            <person name="Nordberg H.P."/>
            <person name="Cantor M.N."/>
            <person name="Hua S.X."/>
            <person name="Woyke T."/>
        </authorList>
    </citation>
    <scope>NUCLEOTIDE SEQUENCE [LARGE SCALE GENOMIC DNA]</scope>
    <source>
        <strain evidence="17">DSM 15288</strain>
    </source>
</reference>
<feature type="domain" description="Alpha-D-phosphohexomutase alpha/beta/alpha" evidence="13">
    <location>
        <begin position="41"/>
        <end position="178"/>
    </location>
</feature>
<comment type="pathway">
    <text evidence="3">Lipid metabolism.</text>
</comment>
<dbReference type="PROSITE" id="PS00710">
    <property type="entry name" value="PGM_PMM"/>
    <property type="match status" value="1"/>
</dbReference>
<dbReference type="HOGENOM" id="CLU_016950_0_0_9"/>
<evidence type="ECO:0000256" key="6">
    <source>
        <dbReference type="ARBA" id="ARBA00022723"/>
    </source>
</evidence>
<proteinExistence type="inferred from homology"/>
<accession>W0E7Y4</accession>
<dbReference type="Pfam" id="PF02878">
    <property type="entry name" value="PGM_PMM_I"/>
    <property type="match status" value="1"/>
</dbReference>
<dbReference type="STRING" id="871968.DESME_07240"/>
<dbReference type="Pfam" id="PF02879">
    <property type="entry name" value="PGM_PMM_II"/>
    <property type="match status" value="1"/>
</dbReference>
<evidence type="ECO:0000313" key="16">
    <source>
        <dbReference type="EMBL" id="AHF06882.1"/>
    </source>
</evidence>
<comment type="pathway">
    <text evidence="2">Glycolipid metabolism; diglucosyl-diacylglycerol biosynthesis.</text>
</comment>
<evidence type="ECO:0000256" key="11">
    <source>
        <dbReference type="ARBA" id="ARBA00041467"/>
    </source>
</evidence>
<dbReference type="KEGG" id="dmt:DESME_07240"/>
<evidence type="ECO:0000256" key="5">
    <source>
        <dbReference type="ARBA" id="ARBA00022553"/>
    </source>
</evidence>
<evidence type="ECO:0000259" key="14">
    <source>
        <dbReference type="Pfam" id="PF02879"/>
    </source>
</evidence>
<keyword evidence="8" id="KW-0413">Isomerase</keyword>
<comment type="cofactor">
    <cofactor evidence="1">
        <name>Mg(2+)</name>
        <dbReference type="ChEBI" id="CHEBI:18420"/>
    </cofactor>
</comment>
<evidence type="ECO:0000256" key="4">
    <source>
        <dbReference type="ARBA" id="ARBA00010231"/>
    </source>
</evidence>
<keyword evidence="17" id="KW-1185">Reference proteome</keyword>
<keyword evidence="5" id="KW-0597">Phosphoprotein</keyword>
<dbReference type="CDD" id="cd05799">
    <property type="entry name" value="PGM2"/>
    <property type="match status" value="1"/>
</dbReference>
<evidence type="ECO:0000256" key="1">
    <source>
        <dbReference type="ARBA" id="ARBA00001946"/>
    </source>
</evidence>
<dbReference type="GO" id="GO:0005975">
    <property type="term" value="P:carbohydrate metabolic process"/>
    <property type="evidence" value="ECO:0007669"/>
    <property type="project" value="InterPro"/>
</dbReference>
<dbReference type="PRINTS" id="PR00509">
    <property type="entry name" value="PGMPMM"/>
</dbReference>
<dbReference type="PANTHER" id="PTHR45745">
    <property type="entry name" value="PHOSPHOMANNOMUTASE 45A"/>
    <property type="match status" value="1"/>
</dbReference>
<evidence type="ECO:0000256" key="8">
    <source>
        <dbReference type="ARBA" id="ARBA00023235"/>
    </source>
</evidence>
<dbReference type="InterPro" id="IPR005846">
    <property type="entry name" value="A-D-PHexomutase_a/b/a-III"/>
</dbReference>
<feature type="domain" description="Alpha-D-phosphohexomutase alpha/beta/alpha" evidence="15">
    <location>
        <begin position="324"/>
        <end position="452"/>
    </location>
</feature>
<dbReference type="AlphaFoldDB" id="W0E7Y4"/>
<evidence type="ECO:0000259" key="15">
    <source>
        <dbReference type="Pfam" id="PF02880"/>
    </source>
</evidence>
<evidence type="ECO:0000256" key="3">
    <source>
        <dbReference type="ARBA" id="ARBA00005189"/>
    </source>
</evidence>
<dbReference type="InterPro" id="IPR036900">
    <property type="entry name" value="A-D-PHexomutase_C_sf"/>
</dbReference>
<dbReference type="Gene3D" id="3.30.310.50">
    <property type="entry name" value="Alpha-D-phosphohexomutase, C-terminal domain"/>
    <property type="match status" value="1"/>
</dbReference>
<keyword evidence="7 12" id="KW-0460">Magnesium</keyword>
<gene>
    <name evidence="16" type="ORF">DESME_07240</name>
</gene>